<dbReference type="OrthoDB" id="5868257at2759"/>
<feature type="compositionally biased region" description="Polar residues" evidence="1">
    <location>
        <begin position="15"/>
        <end position="27"/>
    </location>
</feature>
<keyword evidence="3" id="KW-1185">Reference proteome</keyword>
<dbReference type="KEGG" id="nai:NECAME_09000"/>
<dbReference type="AlphaFoldDB" id="W2TFV8"/>
<name>W2TFV8_NECAM</name>
<evidence type="ECO:0000256" key="1">
    <source>
        <dbReference type="SAM" id="MobiDB-lite"/>
    </source>
</evidence>
<evidence type="ECO:0000313" key="2">
    <source>
        <dbReference type="EMBL" id="ETN80718.1"/>
    </source>
</evidence>
<reference evidence="3" key="1">
    <citation type="journal article" date="2014" name="Nat. Genet.">
        <title>Genome of the human hookworm Necator americanus.</title>
        <authorList>
            <person name="Tang Y.T."/>
            <person name="Gao X."/>
            <person name="Rosa B.A."/>
            <person name="Abubucker S."/>
            <person name="Hallsworth-Pepin K."/>
            <person name="Martin J."/>
            <person name="Tyagi R."/>
            <person name="Heizer E."/>
            <person name="Zhang X."/>
            <person name="Bhonagiri-Palsikar V."/>
            <person name="Minx P."/>
            <person name="Warren W.C."/>
            <person name="Wang Q."/>
            <person name="Zhan B."/>
            <person name="Hotez P.J."/>
            <person name="Sternberg P.W."/>
            <person name="Dougall A."/>
            <person name="Gaze S.T."/>
            <person name="Mulvenna J."/>
            <person name="Sotillo J."/>
            <person name="Ranganathan S."/>
            <person name="Rabelo E.M."/>
            <person name="Wilson R.K."/>
            <person name="Felgner P.L."/>
            <person name="Bethony J."/>
            <person name="Hawdon J.M."/>
            <person name="Gasser R.B."/>
            <person name="Loukas A."/>
            <person name="Mitreva M."/>
        </authorList>
    </citation>
    <scope>NUCLEOTIDE SEQUENCE [LARGE SCALE GENOMIC DNA]</scope>
</reference>
<accession>W2TFV8</accession>
<evidence type="ECO:0000313" key="3">
    <source>
        <dbReference type="Proteomes" id="UP000053676"/>
    </source>
</evidence>
<sequence>MHRFSTDPMAALASFTRNNRNYGQQPIDSVVNPQRERNGLDAKASQVGPSLKDDSPHFTRLPLKRTCISTYYID</sequence>
<protein>
    <submittedName>
        <fullName evidence="2">Uncharacterized protein</fullName>
    </submittedName>
</protein>
<dbReference type="Proteomes" id="UP000053676">
    <property type="component" value="Unassembled WGS sequence"/>
</dbReference>
<gene>
    <name evidence="2" type="ORF">NECAME_09000</name>
</gene>
<proteinExistence type="predicted"/>
<feature type="region of interest" description="Disordered" evidence="1">
    <location>
        <begin position="15"/>
        <end position="56"/>
    </location>
</feature>
<organism evidence="2 3">
    <name type="scientific">Necator americanus</name>
    <name type="common">Human hookworm</name>
    <dbReference type="NCBI Taxonomy" id="51031"/>
    <lineage>
        <taxon>Eukaryota</taxon>
        <taxon>Metazoa</taxon>
        <taxon>Ecdysozoa</taxon>
        <taxon>Nematoda</taxon>
        <taxon>Chromadorea</taxon>
        <taxon>Rhabditida</taxon>
        <taxon>Rhabditina</taxon>
        <taxon>Rhabditomorpha</taxon>
        <taxon>Strongyloidea</taxon>
        <taxon>Ancylostomatidae</taxon>
        <taxon>Bunostominae</taxon>
        <taxon>Necator</taxon>
    </lineage>
</organism>
<dbReference type="EMBL" id="KI658987">
    <property type="protein sequence ID" value="ETN80718.1"/>
    <property type="molecule type" value="Genomic_DNA"/>
</dbReference>